<accession>K5VSA4</accession>
<dbReference type="InterPro" id="IPR036457">
    <property type="entry name" value="PPM-type-like_dom_sf"/>
</dbReference>
<dbReference type="InterPro" id="IPR001932">
    <property type="entry name" value="PPM-type_phosphatase-like_dom"/>
</dbReference>
<dbReference type="RefSeq" id="XP_007397051.1">
    <property type="nucleotide sequence ID" value="XM_007396989.1"/>
</dbReference>
<dbReference type="OrthoDB" id="19329at2759"/>
<dbReference type="KEGG" id="pco:PHACADRAFT_96628"/>
<dbReference type="STRING" id="650164.K5VSA4"/>
<dbReference type="HOGENOM" id="CLU_020130_0_0_1"/>
<evidence type="ECO:0000313" key="3">
    <source>
        <dbReference type="Proteomes" id="UP000008370"/>
    </source>
</evidence>
<dbReference type="Gene3D" id="3.60.40.10">
    <property type="entry name" value="PPM-type phosphatase domain"/>
    <property type="match status" value="1"/>
</dbReference>
<gene>
    <name evidence="2" type="ORF">PHACADRAFT_96628</name>
</gene>
<dbReference type="GeneID" id="18920942"/>
<dbReference type="CDD" id="cd00143">
    <property type="entry name" value="PP2Cc"/>
    <property type="match status" value="1"/>
</dbReference>
<dbReference type="PANTHER" id="PTHR13832">
    <property type="entry name" value="PROTEIN PHOSPHATASE 2C"/>
    <property type="match status" value="1"/>
</dbReference>
<feature type="domain" description="PPM-type phosphatase" evidence="1">
    <location>
        <begin position="45"/>
        <end position="398"/>
    </location>
</feature>
<organism evidence="2 3">
    <name type="scientific">Phanerochaete carnosa (strain HHB-10118-sp)</name>
    <name type="common">White-rot fungus</name>
    <name type="synonym">Peniophora carnosa</name>
    <dbReference type="NCBI Taxonomy" id="650164"/>
    <lineage>
        <taxon>Eukaryota</taxon>
        <taxon>Fungi</taxon>
        <taxon>Dikarya</taxon>
        <taxon>Basidiomycota</taxon>
        <taxon>Agaricomycotina</taxon>
        <taxon>Agaricomycetes</taxon>
        <taxon>Polyporales</taxon>
        <taxon>Phanerochaetaceae</taxon>
        <taxon>Phanerochaete</taxon>
    </lineage>
</organism>
<dbReference type="GO" id="GO:0004722">
    <property type="term" value="F:protein serine/threonine phosphatase activity"/>
    <property type="evidence" value="ECO:0007669"/>
    <property type="project" value="InterPro"/>
</dbReference>
<dbReference type="Proteomes" id="UP000008370">
    <property type="component" value="Unassembled WGS sequence"/>
</dbReference>
<evidence type="ECO:0000259" key="1">
    <source>
        <dbReference type="PROSITE" id="PS51746"/>
    </source>
</evidence>
<protein>
    <recommendedName>
        <fullName evidence="1">PPM-type phosphatase domain-containing protein</fullName>
    </recommendedName>
</protein>
<name>K5VSA4_PHACS</name>
<sequence>MFQGQRAQSDNGWTGYGGPWPYTILKEPELSYHLERLSVHRTVCDVDVVSFQPYPALDHNQDRYFIEDWIVRGQTWRFFSLFDGHSDSYAVEHAVRQLPSAIKQSLAYKAETGQTSNPVEIETLLRRSISTFDNEMTQELLDLFPGGVEAIAEMSDDEIRALVVVDSRPHPVVARCMGGTTALVALVDPARNLYVASLGDCVACEDSNGEQWTTTILSSNHNASDVQEAQRVRSEHPGEMESVVNNRVCGVIAVTRAIGDHAFKLPMAYADRVFRLADPGAYILKRLDVLRPRHHTPPYLSNTPDVQHISLSAFSSHETVLILATDGLVDISKAHEKALSDVAPHWVSAASRSMDNKPALRLLRAAMGGEDTKQVSFWLTVEMDVPWVDDTTILVTRV</sequence>
<dbReference type="AlphaFoldDB" id="K5VSA4"/>
<dbReference type="InterPro" id="IPR015655">
    <property type="entry name" value="PP2C"/>
</dbReference>
<dbReference type="PROSITE" id="PS51746">
    <property type="entry name" value="PPM_2"/>
    <property type="match status" value="1"/>
</dbReference>
<dbReference type="Pfam" id="PF00481">
    <property type="entry name" value="PP2C"/>
    <property type="match status" value="1"/>
</dbReference>
<dbReference type="EMBL" id="JH930473">
    <property type="protein sequence ID" value="EKM54353.1"/>
    <property type="molecule type" value="Genomic_DNA"/>
</dbReference>
<dbReference type="InParanoid" id="K5VSA4"/>
<dbReference type="PANTHER" id="PTHR13832:SF792">
    <property type="entry name" value="GM14286P"/>
    <property type="match status" value="1"/>
</dbReference>
<keyword evidence="3" id="KW-1185">Reference proteome</keyword>
<proteinExistence type="predicted"/>
<dbReference type="SMART" id="SM00332">
    <property type="entry name" value="PP2Cc"/>
    <property type="match status" value="1"/>
</dbReference>
<reference evidence="2 3" key="1">
    <citation type="journal article" date="2012" name="BMC Genomics">
        <title>Comparative genomics of the white-rot fungi, Phanerochaete carnosa and P. chrysosporium, to elucidate the genetic basis of the distinct wood types they colonize.</title>
        <authorList>
            <person name="Suzuki H."/>
            <person name="MacDonald J."/>
            <person name="Syed K."/>
            <person name="Salamov A."/>
            <person name="Hori C."/>
            <person name="Aerts A."/>
            <person name="Henrissat B."/>
            <person name="Wiebenga A."/>
            <person name="vanKuyk P.A."/>
            <person name="Barry K."/>
            <person name="Lindquist E."/>
            <person name="LaButti K."/>
            <person name="Lapidus A."/>
            <person name="Lucas S."/>
            <person name="Coutinho P."/>
            <person name="Gong Y."/>
            <person name="Samejima M."/>
            <person name="Mahadevan R."/>
            <person name="Abou-Zaid M."/>
            <person name="de Vries R.P."/>
            <person name="Igarashi K."/>
            <person name="Yadav J.S."/>
            <person name="Grigoriev I.V."/>
            <person name="Master E.R."/>
        </authorList>
    </citation>
    <scope>NUCLEOTIDE SEQUENCE [LARGE SCALE GENOMIC DNA]</scope>
    <source>
        <strain evidence="2 3">HHB-10118-sp</strain>
    </source>
</reference>
<dbReference type="SUPFAM" id="SSF81606">
    <property type="entry name" value="PP2C-like"/>
    <property type="match status" value="1"/>
</dbReference>
<evidence type="ECO:0000313" key="2">
    <source>
        <dbReference type="EMBL" id="EKM54353.1"/>
    </source>
</evidence>